<dbReference type="SUPFAM" id="SSF52540">
    <property type="entry name" value="P-loop containing nucleoside triphosphate hydrolases"/>
    <property type="match status" value="1"/>
</dbReference>
<dbReference type="Proteomes" id="UP000272117">
    <property type="component" value="Unassembled WGS sequence"/>
</dbReference>
<accession>A0A3M9MCT0</accession>
<dbReference type="InterPro" id="IPR045528">
    <property type="entry name" value="DO-GTPase2"/>
</dbReference>
<dbReference type="AlphaFoldDB" id="A0A3M9MCT0"/>
<organism evidence="2 3">
    <name type="scientific">Rufibacter latericius</name>
    <dbReference type="NCBI Taxonomy" id="2487040"/>
    <lineage>
        <taxon>Bacteria</taxon>
        <taxon>Pseudomonadati</taxon>
        <taxon>Bacteroidota</taxon>
        <taxon>Cytophagia</taxon>
        <taxon>Cytophagales</taxon>
        <taxon>Hymenobacteraceae</taxon>
        <taxon>Rufibacter</taxon>
    </lineage>
</organism>
<reference evidence="2 3" key="1">
    <citation type="submission" date="2018-11" db="EMBL/GenBank/DDBJ databases">
        <title>Rufibacter latericius sp. nov., isolated from water in Baiyang Lake.</title>
        <authorList>
            <person name="Yang Y."/>
        </authorList>
    </citation>
    <scope>NUCLEOTIDE SEQUENCE [LARGE SCALE GENOMIC DNA]</scope>
    <source>
        <strain evidence="2 3">R-22-1c-1</strain>
    </source>
</reference>
<evidence type="ECO:0000313" key="3">
    <source>
        <dbReference type="Proteomes" id="UP000272117"/>
    </source>
</evidence>
<dbReference type="OrthoDB" id="9758568at2"/>
<proteinExistence type="predicted"/>
<feature type="domain" description="Double-GTPase 2" evidence="1">
    <location>
        <begin position="76"/>
        <end position="281"/>
    </location>
</feature>
<evidence type="ECO:0000259" key="1">
    <source>
        <dbReference type="Pfam" id="PF19993"/>
    </source>
</evidence>
<protein>
    <recommendedName>
        <fullName evidence="1">Double-GTPase 2 domain-containing protein</fullName>
    </recommendedName>
</protein>
<keyword evidence="3" id="KW-1185">Reference proteome</keyword>
<dbReference type="Gene3D" id="3.40.50.300">
    <property type="entry name" value="P-loop containing nucleotide triphosphate hydrolases"/>
    <property type="match status" value="1"/>
</dbReference>
<name>A0A3M9MCT0_9BACT</name>
<gene>
    <name evidence="2" type="ORF">EFB08_17640</name>
</gene>
<sequence length="320" mass="36540">MKVGKCTNSDCIAPINCHEGEEDYKTCQYWIANNSKEVKRKEKVTSRINNSNVSWSGDPFKVEDVAKIHARGVPIYIGIVGKADAGKTTFLAMLYTLLLRGGQFDGYKFAGTKTILGWEELYHKLKVFKNQVSFPDPTPFEYYRLLHYALKDENGLLRDILLSDASGEVFSLWAQNRNDASAENARKIYSTSSAFVLFIDCVDLIDRMNIAKTEIVDIAQMLISDLRERPVIVVWSKAERKKEVNHIIRESLKEEMNDLFKNYIEIDISNFSEDDPDCKVHVNNLKVIDLVLSEVDKINKGAIVSVKNDYEDLFLNYKGK</sequence>
<dbReference type="Pfam" id="PF19993">
    <property type="entry name" value="DO-GTPase2"/>
    <property type="match status" value="1"/>
</dbReference>
<dbReference type="InterPro" id="IPR027417">
    <property type="entry name" value="P-loop_NTPase"/>
</dbReference>
<dbReference type="EMBL" id="RJJD01000015">
    <property type="protein sequence ID" value="RNI23371.1"/>
    <property type="molecule type" value="Genomic_DNA"/>
</dbReference>
<comment type="caution">
    <text evidence="2">The sequence shown here is derived from an EMBL/GenBank/DDBJ whole genome shotgun (WGS) entry which is preliminary data.</text>
</comment>
<evidence type="ECO:0000313" key="2">
    <source>
        <dbReference type="EMBL" id="RNI23371.1"/>
    </source>
</evidence>
<dbReference type="RefSeq" id="WP_123128296.1">
    <property type="nucleotide sequence ID" value="NZ_RJJD01000015.1"/>
</dbReference>